<keyword evidence="8 13" id="KW-0812">Transmembrane</keyword>
<evidence type="ECO:0000256" key="4">
    <source>
        <dbReference type="ARBA" id="ARBA00011160"/>
    </source>
</evidence>
<evidence type="ECO:0000256" key="1">
    <source>
        <dbReference type="ARBA" id="ARBA00003552"/>
    </source>
</evidence>
<evidence type="ECO:0000256" key="5">
    <source>
        <dbReference type="ARBA" id="ARBA00021907"/>
    </source>
</evidence>
<dbReference type="RefSeq" id="WP_043164950.1">
    <property type="nucleotide sequence ID" value="NZ_JDUV01000004.1"/>
</dbReference>
<dbReference type="GO" id="GO:0005886">
    <property type="term" value="C:plasma membrane"/>
    <property type="evidence" value="ECO:0007669"/>
    <property type="project" value="UniProtKB-SubCell"/>
</dbReference>
<reference evidence="16 17" key="1">
    <citation type="submission" date="2014-03" db="EMBL/GenBank/DDBJ databases">
        <title>Genomics of Bifidobacteria.</title>
        <authorList>
            <person name="Ventura M."/>
            <person name="Milani C."/>
            <person name="Lugli G.A."/>
        </authorList>
    </citation>
    <scope>NUCLEOTIDE SEQUENCE [LARGE SCALE GENOMIC DNA]</scope>
    <source>
        <strain evidence="16 17">DSM 23973</strain>
    </source>
</reference>
<dbReference type="Pfam" id="PF18075">
    <property type="entry name" value="FtsX_ECD"/>
    <property type="match status" value="1"/>
</dbReference>
<organism evidence="16 17">
    <name type="scientific">Bifidobacterium callitrichos DSM 23973</name>
    <dbReference type="NCBI Taxonomy" id="1437609"/>
    <lineage>
        <taxon>Bacteria</taxon>
        <taxon>Bacillati</taxon>
        <taxon>Actinomycetota</taxon>
        <taxon>Actinomycetes</taxon>
        <taxon>Bifidobacteriales</taxon>
        <taxon>Bifidobacteriaceae</taxon>
        <taxon>Bifidobacterium</taxon>
    </lineage>
</organism>
<feature type="domain" description="ABC3 transporter permease C-terminal" evidence="14">
    <location>
        <begin position="187"/>
        <end position="306"/>
    </location>
</feature>
<evidence type="ECO:0000256" key="10">
    <source>
        <dbReference type="ARBA" id="ARBA00023136"/>
    </source>
</evidence>
<dbReference type="InterPro" id="IPR047929">
    <property type="entry name" value="FtsX_actino"/>
</dbReference>
<dbReference type="PANTHER" id="PTHR47755">
    <property type="entry name" value="CELL DIVISION PROTEIN FTSX"/>
    <property type="match status" value="1"/>
</dbReference>
<feature type="transmembrane region" description="Helical" evidence="13">
    <location>
        <begin position="181"/>
        <end position="204"/>
    </location>
</feature>
<evidence type="ECO:0000256" key="7">
    <source>
        <dbReference type="ARBA" id="ARBA00022618"/>
    </source>
</evidence>
<dbReference type="OrthoDB" id="9812531at2"/>
<evidence type="ECO:0000256" key="2">
    <source>
        <dbReference type="ARBA" id="ARBA00004651"/>
    </source>
</evidence>
<dbReference type="AlphaFoldDB" id="A0A087ABC4"/>
<keyword evidence="11 12" id="KW-0131">Cell cycle</keyword>
<dbReference type="Gene3D" id="3.30.70.3040">
    <property type="match status" value="1"/>
</dbReference>
<evidence type="ECO:0000256" key="13">
    <source>
        <dbReference type="SAM" id="Phobius"/>
    </source>
</evidence>
<dbReference type="InterPro" id="IPR004513">
    <property type="entry name" value="FtsX"/>
</dbReference>
<dbReference type="EMBL" id="JGYS01000003">
    <property type="protein sequence ID" value="KFI56074.1"/>
    <property type="molecule type" value="Genomic_DNA"/>
</dbReference>
<comment type="function">
    <text evidence="1">Part of the ABC transporter FtsEX involved in cellular division.</text>
</comment>
<name>A0A087ABC4_9BIFI</name>
<dbReference type="GO" id="GO:0051301">
    <property type="term" value="P:cell division"/>
    <property type="evidence" value="ECO:0007669"/>
    <property type="project" value="UniProtKB-KW"/>
</dbReference>
<evidence type="ECO:0000256" key="3">
    <source>
        <dbReference type="ARBA" id="ARBA00007379"/>
    </source>
</evidence>
<dbReference type="PANTHER" id="PTHR47755:SF1">
    <property type="entry name" value="CELL DIVISION PROTEIN FTSX"/>
    <property type="match status" value="1"/>
</dbReference>
<evidence type="ECO:0000259" key="14">
    <source>
        <dbReference type="Pfam" id="PF02687"/>
    </source>
</evidence>
<evidence type="ECO:0000256" key="6">
    <source>
        <dbReference type="ARBA" id="ARBA00022475"/>
    </source>
</evidence>
<keyword evidence="10 12" id="KW-0472">Membrane</keyword>
<comment type="subcellular location">
    <subcellularLocation>
        <location evidence="2">Cell membrane</location>
        <topology evidence="2">Multi-pass membrane protein</topology>
    </subcellularLocation>
</comment>
<comment type="similarity">
    <text evidence="3 12">Belongs to the ABC-4 integral membrane protein family. FtsX subfamily.</text>
</comment>
<dbReference type="STRING" id="1437609.BCAL_0441"/>
<dbReference type="Proteomes" id="UP000029072">
    <property type="component" value="Unassembled WGS sequence"/>
</dbReference>
<dbReference type="InterPro" id="IPR003838">
    <property type="entry name" value="ABC3_permease_C"/>
</dbReference>
<dbReference type="InterPro" id="IPR040690">
    <property type="entry name" value="FtsX_ECD"/>
</dbReference>
<dbReference type="eggNOG" id="COG2177">
    <property type="taxonomic scope" value="Bacteria"/>
</dbReference>
<feature type="transmembrane region" description="Helical" evidence="13">
    <location>
        <begin position="21"/>
        <end position="41"/>
    </location>
</feature>
<protein>
    <recommendedName>
        <fullName evidence="5 12">Cell division protein FtsX</fullName>
    </recommendedName>
</protein>
<comment type="caution">
    <text evidence="16">The sequence shown here is derived from an EMBL/GenBank/DDBJ whole genome shotgun (WGS) entry which is preliminary data.</text>
</comment>
<feature type="domain" description="FtsX extracellular" evidence="15">
    <location>
        <begin position="56"/>
        <end position="164"/>
    </location>
</feature>
<feature type="transmembrane region" description="Helical" evidence="13">
    <location>
        <begin position="279"/>
        <end position="301"/>
    </location>
</feature>
<comment type="subunit">
    <text evidence="4">Forms a membrane-associated complex with FtsE.</text>
</comment>
<gene>
    <name evidence="16" type="ORF">BCAL_0441</name>
</gene>
<evidence type="ECO:0000256" key="11">
    <source>
        <dbReference type="ARBA" id="ARBA00023306"/>
    </source>
</evidence>
<evidence type="ECO:0000259" key="15">
    <source>
        <dbReference type="Pfam" id="PF18075"/>
    </source>
</evidence>
<dbReference type="NCBIfam" id="NF038346">
    <property type="entry name" value="FtsX_actino"/>
    <property type="match status" value="1"/>
</dbReference>
<keyword evidence="7 12" id="KW-0132">Cell division</keyword>
<feature type="transmembrane region" description="Helical" evidence="13">
    <location>
        <begin position="232"/>
        <end position="259"/>
    </location>
</feature>
<evidence type="ECO:0000256" key="9">
    <source>
        <dbReference type="ARBA" id="ARBA00022989"/>
    </source>
</evidence>
<sequence>MRARFILSETWTSLRRNVPMIISVMLVTFISFVFIGASALMQAQVTRAKGEWYNKIEVVVWLCPDGTSQAATCAAGKAPTKQEIVQLEEFIQDELTDNVSKITYVSREDFYKNTFLKQYPNGEYQGRTLTAADMQDSLQLKLKDPTKYKMVSEVLSGKTGVEDVVDQKQIFDPVFAVLNRATAVTVALAVVMVVVAILLTGTTIRMSAASRKNETEIMRLVGASNWTIRLPFILEGVVASLIGSLLACGTLAGIVQVFITDGLSGSVSWMPFVTQSTVWMIAPALVAGAVLLSIIASAVSLRRYLKA</sequence>
<keyword evidence="6 12" id="KW-1003">Cell membrane</keyword>
<evidence type="ECO:0000256" key="8">
    <source>
        <dbReference type="ARBA" id="ARBA00022692"/>
    </source>
</evidence>
<proteinExistence type="inferred from homology"/>
<keyword evidence="9 13" id="KW-1133">Transmembrane helix</keyword>
<evidence type="ECO:0000256" key="12">
    <source>
        <dbReference type="PIRNR" id="PIRNR003097"/>
    </source>
</evidence>
<accession>A0A087ABC4</accession>
<evidence type="ECO:0000313" key="16">
    <source>
        <dbReference type="EMBL" id="KFI56074.1"/>
    </source>
</evidence>
<dbReference type="Pfam" id="PF02687">
    <property type="entry name" value="FtsX"/>
    <property type="match status" value="1"/>
</dbReference>
<dbReference type="PIRSF" id="PIRSF003097">
    <property type="entry name" value="FtsX"/>
    <property type="match status" value="1"/>
</dbReference>
<evidence type="ECO:0000313" key="17">
    <source>
        <dbReference type="Proteomes" id="UP000029072"/>
    </source>
</evidence>